<organism evidence="10 11">
    <name type="scientific">Candidatus Enterocola intestinipullorum</name>
    <dbReference type="NCBI Taxonomy" id="2840783"/>
    <lineage>
        <taxon>Bacteria</taxon>
        <taxon>Pseudomonadati</taxon>
        <taxon>Bacteroidota</taxon>
        <taxon>Bacteroidia</taxon>
        <taxon>Bacteroidales</taxon>
        <taxon>Candidatus Enterocola</taxon>
    </lineage>
</organism>
<feature type="domain" description="ABC3 transporter permease C-terminal" evidence="8">
    <location>
        <begin position="274"/>
        <end position="397"/>
    </location>
</feature>
<feature type="domain" description="MacB-like periplasmic core" evidence="9">
    <location>
        <begin position="8"/>
        <end position="232"/>
    </location>
</feature>
<accession>A0A9D9EG97</accession>
<sequence length="404" mass="44192">MRANKLRTALTGFAIVWGILMVILLLSVSNGFHNGVMQNFNYMNANTISIYPGWVSKPYKGMPSDRKITFNPDDINKIRKGIGTLVNVVAFSPVYNVQNAAISYKSIYATPSIIGVCPDFFKLRDMRMEKGRFINASDMESCGKVIVINENTADLLFGDDEPLGKFVTVSALLFKVVGVYSEKGGSQNSPAYIPFETSQIIFNSSRQITDLSFMVEGMDDLESIDVLKTEIRELVAGIKIFDPADEQSLWIQDRREMVGAFNILFSIINVFMWIVGLASLLAGVVGVSNIMIVTVSERTREFGIRKALGAPPSSILLSVLGESLAVTLLFGFIGMTIGIAISEAAAYYLSQNPEIVKNMIYNPTIGLDTAFSALFVLVVSGLLAGYVPARKAVKVKPIEAINAK</sequence>
<dbReference type="PANTHER" id="PTHR30572">
    <property type="entry name" value="MEMBRANE COMPONENT OF TRANSPORTER-RELATED"/>
    <property type="match status" value="1"/>
</dbReference>
<evidence type="ECO:0000256" key="7">
    <source>
        <dbReference type="SAM" id="Phobius"/>
    </source>
</evidence>
<keyword evidence="5 7" id="KW-0472">Membrane</keyword>
<feature type="transmembrane region" description="Helical" evidence="7">
    <location>
        <begin position="270"/>
        <end position="295"/>
    </location>
</feature>
<feature type="transmembrane region" description="Helical" evidence="7">
    <location>
        <begin position="369"/>
        <end position="387"/>
    </location>
</feature>
<dbReference type="EMBL" id="JADIMR010000047">
    <property type="protein sequence ID" value="MBO8446737.1"/>
    <property type="molecule type" value="Genomic_DNA"/>
</dbReference>
<dbReference type="GO" id="GO:0005886">
    <property type="term" value="C:plasma membrane"/>
    <property type="evidence" value="ECO:0007669"/>
    <property type="project" value="UniProtKB-SubCell"/>
</dbReference>
<dbReference type="PANTHER" id="PTHR30572:SF4">
    <property type="entry name" value="ABC TRANSPORTER PERMEASE YTRF"/>
    <property type="match status" value="1"/>
</dbReference>
<feature type="transmembrane region" description="Helical" evidence="7">
    <location>
        <begin position="316"/>
        <end position="349"/>
    </location>
</feature>
<dbReference type="Pfam" id="PF12704">
    <property type="entry name" value="MacB_PCD"/>
    <property type="match status" value="1"/>
</dbReference>
<evidence type="ECO:0000259" key="8">
    <source>
        <dbReference type="Pfam" id="PF02687"/>
    </source>
</evidence>
<proteinExistence type="inferred from homology"/>
<dbReference type="InterPro" id="IPR025857">
    <property type="entry name" value="MacB_PCD"/>
</dbReference>
<protein>
    <submittedName>
        <fullName evidence="10">ABC transporter permease</fullName>
    </submittedName>
</protein>
<gene>
    <name evidence="10" type="ORF">IAC32_03195</name>
</gene>
<evidence type="ECO:0000259" key="9">
    <source>
        <dbReference type="Pfam" id="PF12704"/>
    </source>
</evidence>
<comment type="caution">
    <text evidence="10">The sequence shown here is derived from an EMBL/GenBank/DDBJ whole genome shotgun (WGS) entry which is preliminary data.</text>
</comment>
<dbReference type="Pfam" id="PF02687">
    <property type="entry name" value="FtsX"/>
    <property type="match status" value="1"/>
</dbReference>
<evidence type="ECO:0000256" key="5">
    <source>
        <dbReference type="ARBA" id="ARBA00023136"/>
    </source>
</evidence>
<dbReference type="AlphaFoldDB" id="A0A9D9EG97"/>
<evidence type="ECO:0000313" key="11">
    <source>
        <dbReference type="Proteomes" id="UP000823637"/>
    </source>
</evidence>
<name>A0A9D9EG97_9BACT</name>
<evidence type="ECO:0000256" key="6">
    <source>
        <dbReference type="ARBA" id="ARBA00038076"/>
    </source>
</evidence>
<comment type="subcellular location">
    <subcellularLocation>
        <location evidence="1">Cell membrane</location>
        <topology evidence="1">Multi-pass membrane protein</topology>
    </subcellularLocation>
</comment>
<dbReference type="GO" id="GO:0022857">
    <property type="term" value="F:transmembrane transporter activity"/>
    <property type="evidence" value="ECO:0007669"/>
    <property type="project" value="TreeGrafter"/>
</dbReference>
<keyword evidence="4 7" id="KW-1133">Transmembrane helix</keyword>
<dbReference type="InterPro" id="IPR050250">
    <property type="entry name" value="Macrolide_Exporter_MacB"/>
</dbReference>
<reference evidence="10" key="1">
    <citation type="submission" date="2020-10" db="EMBL/GenBank/DDBJ databases">
        <authorList>
            <person name="Gilroy R."/>
        </authorList>
    </citation>
    <scope>NUCLEOTIDE SEQUENCE</scope>
    <source>
        <strain evidence="10">D3-1215</strain>
    </source>
</reference>
<keyword evidence="2" id="KW-1003">Cell membrane</keyword>
<evidence type="ECO:0000313" key="10">
    <source>
        <dbReference type="EMBL" id="MBO8446737.1"/>
    </source>
</evidence>
<evidence type="ECO:0000256" key="2">
    <source>
        <dbReference type="ARBA" id="ARBA00022475"/>
    </source>
</evidence>
<dbReference type="Proteomes" id="UP000823637">
    <property type="component" value="Unassembled WGS sequence"/>
</dbReference>
<keyword evidence="3 7" id="KW-0812">Transmembrane</keyword>
<comment type="similarity">
    <text evidence="6">Belongs to the ABC-4 integral membrane protein family.</text>
</comment>
<evidence type="ECO:0000256" key="1">
    <source>
        <dbReference type="ARBA" id="ARBA00004651"/>
    </source>
</evidence>
<reference evidence="10" key="2">
    <citation type="journal article" date="2021" name="PeerJ">
        <title>Extensive microbial diversity within the chicken gut microbiome revealed by metagenomics and culture.</title>
        <authorList>
            <person name="Gilroy R."/>
            <person name="Ravi A."/>
            <person name="Getino M."/>
            <person name="Pursley I."/>
            <person name="Horton D.L."/>
            <person name="Alikhan N.F."/>
            <person name="Baker D."/>
            <person name="Gharbi K."/>
            <person name="Hall N."/>
            <person name="Watson M."/>
            <person name="Adriaenssens E.M."/>
            <person name="Foster-Nyarko E."/>
            <person name="Jarju S."/>
            <person name="Secka A."/>
            <person name="Antonio M."/>
            <person name="Oren A."/>
            <person name="Chaudhuri R.R."/>
            <person name="La Ragione R."/>
            <person name="Hildebrand F."/>
            <person name="Pallen M.J."/>
        </authorList>
    </citation>
    <scope>NUCLEOTIDE SEQUENCE</scope>
    <source>
        <strain evidence="10">D3-1215</strain>
    </source>
</reference>
<evidence type="ECO:0000256" key="3">
    <source>
        <dbReference type="ARBA" id="ARBA00022692"/>
    </source>
</evidence>
<evidence type="ECO:0000256" key="4">
    <source>
        <dbReference type="ARBA" id="ARBA00022989"/>
    </source>
</evidence>
<dbReference type="InterPro" id="IPR003838">
    <property type="entry name" value="ABC3_permease_C"/>
</dbReference>